<dbReference type="OrthoDB" id="427096at2759"/>
<dbReference type="AlphaFoldDB" id="X6N2C6"/>
<comment type="subcellular location">
    <subcellularLocation>
        <location evidence="5">Golgi apparatus</location>
        <location evidence="5">Golgi stack membrane</location>
        <topology evidence="5">Single-pass type II membrane protein</topology>
    </subcellularLocation>
</comment>
<evidence type="ECO:0000313" key="9">
    <source>
        <dbReference type="EMBL" id="ETO19462.1"/>
    </source>
</evidence>
<feature type="region of interest" description="Disordered" evidence="6">
    <location>
        <begin position="29"/>
        <end position="50"/>
    </location>
</feature>
<dbReference type="UniPathway" id="UPA00378"/>
<evidence type="ECO:0000259" key="8">
    <source>
        <dbReference type="Pfam" id="PF00852"/>
    </source>
</evidence>
<keyword evidence="5" id="KW-0472">Membrane</keyword>
<proteinExistence type="inferred from homology"/>
<dbReference type="InterPro" id="IPR055270">
    <property type="entry name" value="Glyco_tran_10_C"/>
</dbReference>
<dbReference type="InterPro" id="IPR038577">
    <property type="entry name" value="GT10-like_C_sf"/>
</dbReference>
<dbReference type="PANTHER" id="PTHR11929:SF220">
    <property type="entry name" value="FUCOSYLTRANSFERASE"/>
    <property type="match status" value="1"/>
</dbReference>
<comment type="caution">
    <text evidence="9">The sequence shown here is derived from an EMBL/GenBank/DDBJ whole genome shotgun (WGS) entry which is preliminary data.</text>
</comment>
<dbReference type="GO" id="GO:0008417">
    <property type="term" value="F:fucosyltransferase activity"/>
    <property type="evidence" value="ECO:0007669"/>
    <property type="project" value="InterPro"/>
</dbReference>
<dbReference type="SUPFAM" id="SSF53756">
    <property type="entry name" value="UDP-Glycosyltransferase/glycogen phosphorylase"/>
    <property type="match status" value="1"/>
</dbReference>
<dbReference type="Gene3D" id="3.40.50.11660">
    <property type="entry name" value="Glycosyl transferase family 10, C-terminal domain"/>
    <property type="match status" value="1"/>
</dbReference>
<keyword evidence="4 5" id="KW-0808">Transferase</keyword>
<keyword evidence="5" id="KW-0812">Transmembrane</keyword>
<feature type="region of interest" description="Disordered" evidence="6">
    <location>
        <begin position="571"/>
        <end position="602"/>
    </location>
</feature>
<comment type="pathway">
    <text evidence="1">Protein modification; protein glycosylation.</text>
</comment>
<dbReference type="InterPro" id="IPR001503">
    <property type="entry name" value="Glyco_trans_10"/>
</dbReference>
<feature type="compositionally biased region" description="Basic and acidic residues" evidence="6">
    <location>
        <begin position="619"/>
        <end position="630"/>
    </location>
</feature>
<sequence length="650" mass="74533">MALFVLFVSGAFLLIVAVTMSIMPEVQSDSPTLQAPHVPDPVVDGKPHKPIDQTSLIEAQANRNSKEKQPSSQQVKLTISMDQLVSENFSGITDAQKLAQATGLSLRYMSRPGHDTRVEYLIGFDSRQHLTNAKDYATALKVVRDPNNKNTKHYNRDYSVKPVSIRSYSGQPSTEIACDITCTSDCNSGTCDFQGFRFSMENVAMFPQKEFIVGTTKLNSEVPVPYFSYHDFAIMRPPQPKTQSALAAAFISNCGFHKRNRMVEELQSYGVKVDSYGRCMHNKDEQKDKSRDQSKLHLLSSYKFSLAFENSETDDYITEKFFLTLSSGSVPVYIGAPNVKFFAPDSGPYPYQSKAIIYTGDFDFNAKKLAEHLLYLDRNDTAYAEYLQWKYDGYSGDFKALVELTSTHTGCRQCIYAADILRTSKHGLSLSDTPLHTYRFGEGKTVFVRERGSYLFVQIQMNEDVPSNQQLQHLVECILLVTERRKYNLWKQNDHPKYHKIGPAVYAIYHVLSKHVVHTNDVVLHMPNWVELEFILKQHGQSLFFLLKSLFICKEVSPKKFLNRSMFNQKKKGEARPITNQTHGTIKYALPSSQDEKKHPKQNRKLILKERKYLNHWWNKKDSQRLEPSPHIKKKTNKQKTKTKIPKRRK</sequence>
<evidence type="ECO:0000256" key="7">
    <source>
        <dbReference type="SAM" id="SignalP"/>
    </source>
</evidence>
<dbReference type="PANTHER" id="PTHR11929">
    <property type="entry name" value="ALPHA- 1,3 -FUCOSYLTRANSFERASE"/>
    <property type="match status" value="1"/>
</dbReference>
<dbReference type="EC" id="2.4.1.-" evidence="5"/>
<protein>
    <recommendedName>
        <fullName evidence="5">Fucosyltransferase</fullName>
        <ecNumber evidence="5">2.4.1.-</ecNumber>
    </recommendedName>
</protein>
<accession>X6N2C6</accession>
<evidence type="ECO:0000313" key="10">
    <source>
        <dbReference type="Proteomes" id="UP000023152"/>
    </source>
</evidence>
<dbReference type="Proteomes" id="UP000023152">
    <property type="component" value="Unassembled WGS sequence"/>
</dbReference>
<feature type="region of interest" description="Disordered" evidence="6">
    <location>
        <begin position="619"/>
        <end position="650"/>
    </location>
</feature>
<evidence type="ECO:0000256" key="2">
    <source>
        <dbReference type="ARBA" id="ARBA00008919"/>
    </source>
</evidence>
<reference evidence="9 10" key="1">
    <citation type="journal article" date="2013" name="Curr. Biol.">
        <title>The Genome of the Foraminiferan Reticulomyxa filosa.</title>
        <authorList>
            <person name="Glockner G."/>
            <person name="Hulsmann N."/>
            <person name="Schleicher M."/>
            <person name="Noegel A.A."/>
            <person name="Eichinger L."/>
            <person name="Gallinger C."/>
            <person name="Pawlowski J."/>
            <person name="Sierra R."/>
            <person name="Euteneuer U."/>
            <person name="Pillet L."/>
            <person name="Moustafa A."/>
            <person name="Platzer M."/>
            <person name="Groth M."/>
            <person name="Szafranski K."/>
            <person name="Schliwa M."/>
        </authorList>
    </citation>
    <scope>NUCLEOTIDE SEQUENCE [LARGE SCALE GENOMIC DNA]</scope>
</reference>
<dbReference type="Pfam" id="PF00852">
    <property type="entry name" value="Glyco_transf_10"/>
    <property type="match status" value="1"/>
</dbReference>
<evidence type="ECO:0000256" key="6">
    <source>
        <dbReference type="SAM" id="MobiDB-lite"/>
    </source>
</evidence>
<evidence type="ECO:0000256" key="1">
    <source>
        <dbReference type="ARBA" id="ARBA00004922"/>
    </source>
</evidence>
<gene>
    <name evidence="9" type="ORF">RFI_17769</name>
</gene>
<comment type="similarity">
    <text evidence="2 5">Belongs to the glycosyltransferase 10 family.</text>
</comment>
<feature type="domain" description="Fucosyltransferase C-terminal" evidence="8">
    <location>
        <begin position="243"/>
        <end position="418"/>
    </location>
</feature>
<keyword evidence="5" id="KW-0333">Golgi apparatus</keyword>
<dbReference type="GO" id="GO:0032580">
    <property type="term" value="C:Golgi cisterna membrane"/>
    <property type="evidence" value="ECO:0007669"/>
    <property type="project" value="UniProtKB-SubCell"/>
</dbReference>
<feature type="signal peptide" evidence="7">
    <location>
        <begin position="1"/>
        <end position="28"/>
    </location>
</feature>
<keyword evidence="3 5" id="KW-0328">Glycosyltransferase</keyword>
<dbReference type="EMBL" id="ASPP01013648">
    <property type="protein sequence ID" value="ETO19462.1"/>
    <property type="molecule type" value="Genomic_DNA"/>
</dbReference>
<feature type="chain" id="PRO_5004975516" description="Fucosyltransferase" evidence="7">
    <location>
        <begin position="29"/>
        <end position="650"/>
    </location>
</feature>
<feature type="compositionally biased region" description="Basic residues" evidence="6">
    <location>
        <begin position="631"/>
        <end position="650"/>
    </location>
</feature>
<keyword evidence="7" id="KW-0732">Signal</keyword>
<evidence type="ECO:0000256" key="3">
    <source>
        <dbReference type="ARBA" id="ARBA00022676"/>
    </source>
</evidence>
<evidence type="ECO:0000256" key="4">
    <source>
        <dbReference type="ARBA" id="ARBA00022679"/>
    </source>
</evidence>
<organism evidence="9 10">
    <name type="scientific">Reticulomyxa filosa</name>
    <dbReference type="NCBI Taxonomy" id="46433"/>
    <lineage>
        <taxon>Eukaryota</taxon>
        <taxon>Sar</taxon>
        <taxon>Rhizaria</taxon>
        <taxon>Retaria</taxon>
        <taxon>Foraminifera</taxon>
        <taxon>Monothalamids</taxon>
        <taxon>Reticulomyxidae</taxon>
        <taxon>Reticulomyxa</taxon>
    </lineage>
</organism>
<evidence type="ECO:0000256" key="5">
    <source>
        <dbReference type="RuleBase" id="RU003832"/>
    </source>
</evidence>
<name>X6N2C6_RETFI</name>
<keyword evidence="10" id="KW-1185">Reference proteome</keyword>